<feature type="transmembrane region" description="Helical" evidence="8">
    <location>
        <begin position="341"/>
        <end position="360"/>
    </location>
</feature>
<feature type="transmembrane region" description="Helical" evidence="8">
    <location>
        <begin position="276"/>
        <end position="301"/>
    </location>
</feature>
<feature type="transmembrane region" description="Helical" evidence="8">
    <location>
        <begin position="113"/>
        <end position="134"/>
    </location>
</feature>
<dbReference type="NCBIfam" id="TIGR00711">
    <property type="entry name" value="efflux_EmrB"/>
    <property type="match status" value="1"/>
</dbReference>
<evidence type="ECO:0000256" key="8">
    <source>
        <dbReference type="SAM" id="Phobius"/>
    </source>
</evidence>
<dbReference type="InterPro" id="IPR020846">
    <property type="entry name" value="MFS_dom"/>
</dbReference>
<keyword evidence="2" id="KW-0813">Transport</keyword>
<evidence type="ECO:0000259" key="9">
    <source>
        <dbReference type="PROSITE" id="PS50850"/>
    </source>
</evidence>
<comment type="subcellular location">
    <subcellularLocation>
        <location evidence="1">Cell membrane</location>
        <topology evidence="1">Multi-pass membrane protein</topology>
    </subcellularLocation>
</comment>
<feature type="transmembrane region" description="Helical" evidence="8">
    <location>
        <begin position="208"/>
        <end position="228"/>
    </location>
</feature>
<keyword evidence="5 8" id="KW-1133">Transmembrane helix</keyword>
<reference evidence="10 11" key="1">
    <citation type="journal article" date="2019" name="Int. J. Syst. Evol. Microbiol.">
        <title>The Global Catalogue of Microorganisms (GCM) 10K type strain sequencing project: providing services to taxonomists for standard genome sequencing and annotation.</title>
        <authorList>
            <consortium name="The Broad Institute Genomics Platform"/>
            <consortium name="The Broad Institute Genome Sequencing Center for Infectious Disease"/>
            <person name="Wu L."/>
            <person name="Ma J."/>
        </authorList>
    </citation>
    <scope>NUCLEOTIDE SEQUENCE [LARGE SCALE GENOMIC DNA]</scope>
    <source>
        <strain evidence="10 11">JCM 14303</strain>
    </source>
</reference>
<evidence type="ECO:0000256" key="6">
    <source>
        <dbReference type="ARBA" id="ARBA00023136"/>
    </source>
</evidence>
<sequence>MVDAQAASPDRIAFGTARARWVLAATALGSGMAFLDGTVVNVALPAMGEDLDAGISGLQWIVNGYMLMLASLILLSGSLGDRLGRRRLFVVGVIWFALASAICAAAPNLEVMIAGRVLQGIGGALLTPGSLAILQTSFQPSDRGKAVGAWSGLTSVAAAIGPFVGGGLVDSGSWRLIFLLNLPIAALTVLVTMRHIPESRDETMAGKLDGAGGLLATLGLAGLTYGLISAGDRGFGDAMVLTALAIGVVSLAAFVEVERRSSHPMLPPGIFANVRFTGANLVTVVVYGALGTATFLLVVYLQTVLEYDALTAGAALLPMTLLMLTLSGYAGALSERIGARIPMTVGPIFMAVGFLLMRRIEPGVGYFTAVLPGVVVLGIGLVCTVAPLTATVLNSVEDHHAGIASGVNNAVARSAQLMAVAAIPLAAGITGDSYRDPMSFKESFMMAMVISAVLAVAGAALAWLTLGDRTSRRTTPEPATTHRYCALESPPLSNSPARTR</sequence>
<evidence type="ECO:0000256" key="1">
    <source>
        <dbReference type="ARBA" id="ARBA00004651"/>
    </source>
</evidence>
<gene>
    <name evidence="10" type="ORF">GCM10009741_40880</name>
</gene>
<protein>
    <submittedName>
        <fullName evidence="10">MFS transporter</fullName>
    </submittedName>
</protein>
<feature type="domain" description="Major facilitator superfamily (MFS) profile" evidence="9">
    <location>
        <begin position="22"/>
        <end position="470"/>
    </location>
</feature>
<feature type="transmembrane region" description="Helical" evidence="8">
    <location>
        <begin position="88"/>
        <end position="107"/>
    </location>
</feature>
<feature type="transmembrane region" description="Helical" evidence="8">
    <location>
        <begin position="58"/>
        <end position="76"/>
    </location>
</feature>
<dbReference type="PROSITE" id="PS50850">
    <property type="entry name" value="MFS"/>
    <property type="match status" value="1"/>
</dbReference>
<proteinExistence type="predicted"/>
<evidence type="ECO:0000256" key="7">
    <source>
        <dbReference type="SAM" id="MobiDB-lite"/>
    </source>
</evidence>
<dbReference type="SUPFAM" id="SSF103473">
    <property type="entry name" value="MFS general substrate transporter"/>
    <property type="match status" value="1"/>
</dbReference>
<keyword evidence="6 8" id="KW-0472">Membrane</keyword>
<comment type="caution">
    <text evidence="10">The sequence shown here is derived from an EMBL/GenBank/DDBJ whole genome shotgun (WGS) entry which is preliminary data.</text>
</comment>
<evidence type="ECO:0000313" key="11">
    <source>
        <dbReference type="Proteomes" id="UP001500363"/>
    </source>
</evidence>
<dbReference type="Pfam" id="PF07690">
    <property type="entry name" value="MFS_1"/>
    <property type="match status" value="1"/>
</dbReference>
<evidence type="ECO:0000256" key="3">
    <source>
        <dbReference type="ARBA" id="ARBA00022475"/>
    </source>
</evidence>
<name>A0ABN2B7X0_9ACTN</name>
<dbReference type="InterPro" id="IPR004638">
    <property type="entry name" value="EmrB-like"/>
</dbReference>
<evidence type="ECO:0000256" key="4">
    <source>
        <dbReference type="ARBA" id="ARBA00022692"/>
    </source>
</evidence>
<dbReference type="Proteomes" id="UP001500363">
    <property type="component" value="Unassembled WGS sequence"/>
</dbReference>
<evidence type="ECO:0000256" key="2">
    <source>
        <dbReference type="ARBA" id="ARBA00022448"/>
    </source>
</evidence>
<feature type="transmembrane region" description="Helical" evidence="8">
    <location>
        <begin position="176"/>
        <end position="196"/>
    </location>
</feature>
<keyword evidence="11" id="KW-1185">Reference proteome</keyword>
<accession>A0ABN2B7X0</accession>
<feature type="transmembrane region" description="Helical" evidence="8">
    <location>
        <begin position="366"/>
        <end position="389"/>
    </location>
</feature>
<dbReference type="EMBL" id="BAAANC010000002">
    <property type="protein sequence ID" value="GAA1534336.1"/>
    <property type="molecule type" value="Genomic_DNA"/>
</dbReference>
<dbReference type="RefSeq" id="WP_344176250.1">
    <property type="nucleotide sequence ID" value="NZ_BAAANC010000002.1"/>
</dbReference>
<feature type="region of interest" description="Disordered" evidence="7">
    <location>
        <begin position="471"/>
        <end position="500"/>
    </location>
</feature>
<evidence type="ECO:0000313" key="10">
    <source>
        <dbReference type="EMBL" id="GAA1534336.1"/>
    </source>
</evidence>
<keyword evidence="3" id="KW-1003">Cell membrane</keyword>
<organism evidence="10 11">
    <name type="scientific">Kribbella lupini</name>
    <dbReference type="NCBI Taxonomy" id="291602"/>
    <lineage>
        <taxon>Bacteria</taxon>
        <taxon>Bacillati</taxon>
        <taxon>Actinomycetota</taxon>
        <taxon>Actinomycetes</taxon>
        <taxon>Propionibacteriales</taxon>
        <taxon>Kribbellaceae</taxon>
        <taxon>Kribbella</taxon>
    </lineage>
</organism>
<keyword evidence="4 8" id="KW-0812">Transmembrane</keyword>
<feature type="transmembrane region" description="Helical" evidence="8">
    <location>
        <begin position="146"/>
        <end position="164"/>
    </location>
</feature>
<dbReference type="Gene3D" id="1.20.1250.20">
    <property type="entry name" value="MFS general substrate transporter like domains"/>
    <property type="match status" value="1"/>
</dbReference>
<feature type="transmembrane region" description="Helical" evidence="8">
    <location>
        <begin position="234"/>
        <end position="255"/>
    </location>
</feature>
<dbReference type="Gene3D" id="1.20.1720.10">
    <property type="entry name" value="Multidrug resistance protein D"/>
    <property type="match status" value="1"/>
</dbReference>
<evidence type="ECO:0000256" key="5">
    <source>
        <dbReference type="ARBA" id="ARBA00022989"/>
    </source>
</evidence>
<feature type="transmembrane region" description="Helical" evidence="8">
    <location>
        <begin position="443"/>
        <end position="466"/>
    </location>
</feature>
<feature type="transmembrane region" description="Helical" evidence="8">
    <location>
        <begin position="307"/>
        <end position="329"/>
    </location>
</feature>
<dbReference type="PANTHER" id="PTHR42718">
    <property type="entry name" value="MAJOR FACILITATOR SUPERFAMILY MULTIDRUG TRANSPORTER MFSC"/>
    <property type="match status" value="1"/>
</dbReference>
<feature type="transmembrane region" description="Helical" evidence="8">
    <location>
        <begin position="21"/>
        <end position="46"/>
    </location>
</feature>
<feature type="transmembrane region" description="Helical" evidence="8">
    <location>
        <begin position="410"/>
        <end position="431"/>
    </location>
</feature>
<dbReference type="InterPro" id="IPR011701">
    <property type="entry name" value="MFS"/>
</dbReference>
<feature type="compositionally biased region" description="Polar residues" evidence="7">
    <location>
        <begin position="491"/>
        <end position="500"/>
    </location>
</feature>
<dbReference type="InterPro" id="IPR036259">
    <property type="entry name" value="MFS_trans_sf"/>
</dbReference>
<dbReference type="CDD" id="cd17321">
    <property type="entry name" value="MFS_MMR_MDR_like"/>
    <property type="match status" value="1"/>
</dbReference>
<dbReference type="PANTHER" id="PTHR42718:SF42">
    <property type="entry name" value="EXPORT PROTEIN"/>
    <property type="match status" value="1"/>
</dbReference>